<organism evidence="2 3">
    <name type="scientific">Ferrimonas lipolytica</name>
    <dbReference type="NCBI Taxonomy" id="2724191"/>
    <lineage>
        <taxon>Bacteria</taxon>
        <taxon>Pseudomonadati</taxon>
        <taxon>Pseudomonadota</taxon>
        <taxon>Gammaproteobacteria</taxon>
        <taxon>Alteromonadales</taxon>
        <taxon>Ferrimonadaceae</taxon>
        <taxon>Ferrimonas</taxon>
    </lineage>
</organism>
<dbReference type="SUPFAM" id="SSF53335">
    <property type="entry name" value="S-adenosyl-L-methionine-dependent methyltransferases"/>
    <property type="match status" value="1"/>
</dbReference>
<dbReference type="CDD" id="cd02440">
    <property type="entry name" value="AdoMet_MTases"/>
    <property type="match status" value="1"/>
</dbReference>
<evidence type="ECO:0000313" key="2">
    <source>
        <dbReference type="EMBL" id="QIZ76917.1"/>
    </source>
</evidence>
<dbReference type="Proteomes" id="UP000501602">
    <property type="component" value="Chromosome"/>
</dbReference>
<dbReference type="GO" id="GO:0032259">
    <property type="term" value="P:methylation"/>
    <property type="evidence" value="ECO:0007669"/>
    <property type="project" value="UniProtKB-KW"/>
</dbReference>
<dbReference type="InterPro" id="IPR041698">
    <property type="entry name" value="Methyltransf_25"/>
</dbReference>
<keyword evidence="2" id="KW-0808">Transferase</keyword>
<dbReference type="EMBL" id="CP051180">
    <property type="protein sequence ID" value="QIZ76917.1"/>
    <property type="molecule type" value="Genomic_DNA"/>
</dbReference>
<evidence type="ECO:0000259" key="1">
    <source>
        <dbReference type="Pfam" id="PF13649"/>
    </source>
</evidence>
<feature type="domain" description="Methyltransferase" evidence="1">
    <location>
        <begin position="61"/>
        <end position="154"/>
    </location>
</feature>
<name>A0A6H1UCT4_9GAMM</name>
<keyword evidence="3" id="KW-1185">Reference proteome</keyword>
<dbReference type="InterPro" id="IPR029063">
    <property type="entry name" value="SAM-dependent_MTases_sf"/>
</dbReference>
<dbReference type="RefSeq" id="WP_168660178.1">
    <property type="nucleotide sequence ID" value="NZ_CP051180.1"/>
</dbReference>
<gene>
    <name evidence="2" type="ORF">HER31_08540</name>
</gene>
<dbReference type="GO" id="GO:0008168">
    <property type="term" value="F:methyltransferase activity"/>
    <property type="evidence" value="ECO:0007669"/>
    <property type="project" value="UniProtKB-KW"/>
</dbReference>
<accession>A0A6H1UCT4</accession>
<reference evidence="2 3" key="1">
    <citation type="submission" date="2020-04" db="EMBL/GenBank/DDBJ databases">
        <title>Ferrimonas sp. S7 isolated from sea water.</title>
        <authorList>
            <person name="Bae S.S."/>
            <person name="Baek K."/>
        </authorList>
    </citation>
    <scope>NUCLEOTIDE SEQUENCE [LARGE SCALE GENOMIC DNA]</scope>
    <source>
        <strain evidence="2 3">S7</strain>
    </source>
</reference>
<dbReference type="KEGG" id="fes:HER31_08540"/>
<proteinExistence type="predicted"/>
<sequence>MVIHDQSEQVLLQLNQQAWDRRTQIHIKSRFYDVDGFLAGKCQLNPLELQLIGSVRGKSMLHLQCHFGLDSLNWCRRGAWVTGVDFSPVAIEQAQHLAKQSRLAGHFICADVLSFANETQPEFDWVYTSYGVLCWLADIDRWAHTVASALKPGGKLCLIEFHPALDLLQGYGYFNRAKPDIEVETTYTENAGSEKQRVAVWCHSIGEVQSALLKQGMQIEHFQEYDYSPYDCFDNLVERQPGQFVWERDGHSTPLLYSLVASKK</sequence>
<evidence type="ECO:0000313" key="3">
    <source>
        <dbReference type="Proteomes" id="UP000501602"/>
    </source>
</evidence>
<dbReference type="Pfam" id="PF13649">
    <property type="entry name" value="Methyltransf_25"/>
    <property type="match status" value="1"/>
</dbReference>
<keyword evidence="2" id="KW-0489">Methyltransferase</keyword>
<dbReference type="Gene3D" id="3.40.50.150">
    <property type="entry name" value="Vaccinia Virus protein VP39"/>
    <property type="match status" value="1"/>
</dbReference>
<dbReference type="AlphaFoldDB" id="A0A6H1UCT4"/>
<protein>
    <submittedName>
        <fullName evidence="2">Class I SAM-dependent methyltransferase</fullName>
    </submittedName>
</protein>